<dbReference type="EMBL" id="ASHM01066782">
    <property type="protein sequence ID" value="PNX91603.1"/>
    <property type="molecule type" value="Genomic_DNA"/>
</dbReference>
<reference evidence="1 2" key="1">
    <citation type="journal article" date="2014" name="Am. J. Bot.">
        <title>Genome assembly and annotation for red clover (Trifolium pratense; Fabaceae).</title>
        <authorList>
            <person name="Istvanek J."/>
            <person name="Jaros M."/>
            <person name="Krenek A."/>
            <person name="Repkova J."/>
        </authorList>
    </citation>
    <scope>NUCLEOTIDE SEQUENCE [LARGE SCALE GENOMIC DNA]</scope>
    <source>
        <strain evidence="2">cv. Tatra</strain>
        <tissue evidence="1">Young leaves</tissue>
    </source>
</reference>
<comment type="caution">
    <text evidence="1">The sequence shown here is derived from an EMBL/GenBank/DDBJ whole genome shotgun (WGS) entry which is preliminary data.</text>
</comment>
<proteinExistence type="predicted"/>
<feature type="non-terminal residue" evidence="1">
    <location>
        <position position="1"/>
    </location>
</feature>
<dbReference type="Proteomes" id="UP000236291">
    <property type="component" value="Unassembled WGS sequence"/>
</dbReference>
<organism evidence="1 2">
    <name type="scientific">Trifolium pratense</name>
    <name type="common">Red clover</name>
    <dbReference type="NCBI Taxonomy" id="57577"/>
    <lineage>
        <taxon>Eukaryota</taxon>
        <taxon>Viridiplantae</taxon>
        <taxon>Streptophyta</taxon>
        <taxon>Embryophyta</taxon>
        <taxon>Tracheophyta</taxon>
        <taxon>Spermatophyta</taxon>
        <taxon>Magnoliopsida</taxon>
        <taxon>eudicotyledons</taxon>
        <taxon>Gunneridae</taxon>
        <taxon>Pentapetalae</taxon>
        <taxon>rosids</taxon>
        <taxon>fabids</taxon>
        <taxon>Fabales</taxon>
        <taxon>Fabaceae</taxon>
        <taxon>Papilionoideae</taxon>
        <taxon>50 kb inversion clade</taxon>
        <taxon>NPAAA clade</taxon>
        <taxon>Hologalegina</taxon>
        <taxon>IRL clade</taxon>
        <taxon>Trifolieae</taxon>
        <taxon>Trifolium</taxon>
    </lineage>
</organism>
<gene>
    <name evidence="1" type="ORF">L195_g047734</name>
</gene>
<reference evidence="1 2" key="2">
    <citation type="journal article" date="2017" name="Front. Plant Sci.">
        <title>Gene Classification and Mining of Molecular Markers Useful in Red Clover (Trifolium pratense) Breeding.</title>
        <authorList>
            <person name="Istvanek J."/>
            <person name="Dluhosova J."/>
            <person name="Dluhos P."/>
            <person name="Patkova L."/>
            <person name="Nedelnik J."/>
            <person name="Repkova J."/>
        </authorList>
    </citation>
    <scope>NUCLEOTIDE SEQUENCE [LARGE SCALE GENOMIC DNA]</scope>
    <source>
        <strain evidence="2">cv. Tatra</strain>
        <tissue evidence="1">Young leaves</tissue>
    </source>
</reference>
<protein>
    <submittedName>
        <fullName evidence="1">Uncharacterized protein</fullName>
    </submittedName>
</protein>
<name>A0A2K3MLB0_TRIPR</name>
<evidence type="ECO:0000313" key="1">
    <source>
        <dbReference type="EMBL" id="PNX91603.1"/>
    </source>
</evidence>
<accession>A0A2K3MLB0</accession>
<sequence>RRAIEKEVWLSLPDQEKAVFELQATPQKKAITVFEEQYWALHDIDDEWVNLSSDKRQRFMSDAEEYLDDSEVAMQGNNKRRVLVEDM</sequence>
<evidence type="ECO:0000313" key="2">
    <source>
        <dbReference type="Proteomes" id="UP000236291"/>
    </source>
</evidence>
<dbReference type="AlphaFoldDB" id="A0A2K3MLB0"/>